<gene>
    <name evidence="1" type="ORF">METZ01_LOCUS491234</name>
</gene>
<dbReference type="EMBL" id="UINC01213551">
    <property type="protein sequence ID" value="SVE38380.1"/>
    <property type="molecule type" value="Genomic_DNA"/>
</dbReference>
<dbReference type="AlphaFoldDB" id="A0A383D247"/>
<accession>A0A383D247</accession>
<sequence>MKKKIFFIDGLINISAAQIFLFLQKIISDKKDFELFFLSSKNDEAKWPYTQSPLNLIRIWENGSYVRNLFTFFKNNKSSVIHFFFELRTFGTLKSAIKVPLLLYLLKRTNAKIILTLYNPFIVRKKNSWQVVDSIPFNIPTFIMKVLIHLYVKSICGSCHKIIVENNIVKSGLVEYFDITSDKIIVINNAVPQDKR</sequence>
<evidence type="ECO:0000313" key="1">
    <source>
        <dbReference type="EMBL" id="SVE38380.1"/>
    </source>
</evidence>
<evidence type="ECO:0008006" key="2">
    <source>
        <dbReference type="Google" id="ProtNLM"/>
    </source>
</evidence>
<proteinExistence type="predicted"/>
<organism evidence="1">
    <name type="scientific">marine metagenome</name>
    <dbReference type="NCBI Taxonomy" id="408172"/>
    <lineage>
        <taxon>unclassified sequences</taxon>
        <taxon>metagenomes</taxon>
        <taxon>ecological metagenomes</taxon>
    </lineage>
</organism>
<protein>
    <recommendedName>
        <fullName evidence="2">Glycosyltransferase subfamily 4-like N-terminal domain-containing protein</fullName>
    </recommendedName>
</protein>
<feature type="non-terminal residue" evidence="1">
    <location>
        <position position="196"/>
    </location>
</feature>
<name>A0A383D247_9ZZZZ</name>
<dbReference type="SUPFAM" id="SSF53756">
    <property type="entry name" value="UDP-Glycosyltransferase/glycogen phosphorylase"/>
    <property type="match status" value="1"/>
</dbReference>
<reference evidence="1" key="1">
    <citation type="submission" date="2018-05" db="EMBL/GenBank/DDBJ databases">
        <authorList>
            <person name="Lanie J.A."/>
            <person name="Ng W.-L."/>
            <person name="Kazmierczak K.M."/>
            <person name="Andrzejewski T.M."/>
            <person name="Davidsen T.M."/>
            <person name="Wayne K.J."/>
            <person name="Tettelin H."/>
            <person name="Glass J.I."/>
            <person name="Rusch D."/>
            <person name="Podicherti R."/>
            <person name="Tsui H.-C.T."/>
            <person name="Winkler M.E."/>
        </authorList>
    </citation>
    <scope>NUCLEOTIDE SEQUENCE</scope>
</reference>